<evidence type="ECO:0000313" key="1">
    <source>
        <dbReference type="EMBL" id="CEJ62152.1"/>
    </source>
</evidence>
<dbReference type="Proteomes" id="UP000042958">
    <property type="component" value="Unassembled WGS sequence"/>
</dbReference>
<dbReference type="Gene3D" id="3.30.70.100">
    <property type="match status" value="1"/>
</dbReference>
<gene>
    <name evidence="1" type="ORF">PMG11_10660</name>
</gene>
<sequence length="241" mass="26806">MIVRSGTDINMAVTEVGCMGVKPSFDVTNDATAEGQILTKLYNYVITAPGGPNQVYWGLEAEDPSYLWGFFDWNSIEDHENFARTLGQEAVKDMPKILSRGFFTKHITATPTLSTALQSRATEIILAYFPQDISSTQRDSAIGRLQNFEDDLKSLSGIQALSYGWGVEKDFPVRGGSDDQKASILMSFAGLDSTGAQRNLRESLAFEKLLRLMRSMEGIIKLETFSVKFRSLARDTMAEKF</sequence>
<protein>
    <recommendedName>
        <fullName evidence="3">ABM domain-containing protein</fullName>
    </recommendedName>
</protein>
<name>A0A0F7U432_PENBI</name>
<evidence type="ECO:0008006" key="3">
    <source>
        <dbReference type="Google" id="ProtNLM"/>
    </source>
</evidence>
<proteinExistence type="predicted"/>
<dbReference type="EMBL" id="CDHK01000014">
    <property type="protein sequence ID" value="CEJ62152.1"/>
    <property type="molecule type" value="Genomic_DNA"/>
</dbReference>
<accession>A0A0F7U432</accession>
<evidence type="ECO:0000313" key="2">
    <source>
        <dbReference type="Proteomes" id="UP000042958"/>
    </source>
</evidence>
<keyword evidence="2" id="KW-1185">Reference proteome</keyword>
<dbReference type="OrthoDB" id="3830579at2759"/>
<dbReference type="STRING" id="104259.A0A0F7U432"/>
<organism evidence="1 2">
    <name type="scientific">Penicillium brasilianum</name>
    <dbReference type="NCBI Taxonomy" id="104259"/>
    <lineage>
        <taxon>Eukaryota</taxon>
        <taxon>Fungi</taxon>
        <taxon>Dikarya</taxon>
        <taxon>Ascomycota</taxon>
        <taxon>Pezizomycotina</taxon>
        <taxon>Eurotiomycetes</taxon>
        <taxon>Eurotiomycetidae</taxon>
        <taxon>Eurotiales</taxon>
        <taxon>Aspergillaceae</taxon>
        <taxon>Penicillium</taxon>
    </lineage>
</organism>
<reference evidence="2" key="1">
    <citation type="journal article" date="2015" name="Genome Announc.">
        <title>Draft genome sequence of the fungus Penicillium brasilianum MG11.</title>
        <authorList>
            <person name="Horn F."/>
            <person name="Linde J."/>
            <person name="Mattern D.J."/>
            <person name="Walther G."/>
            <person name="Guthke R."/>
            <person name="Brakhage A.A."/>
            <person name="Valiante V."/>
        </authorList>
    </citation>
    <scope>NUCLEOTIDE SEQUENCE [LARGE SCALE GENOMIC DNA]</scope>
    <source>
        <strain evidence="2">MG11</strain>
    </source>
</reference>
<dbReference type="AlphaFoldDB" id="A0A0F7U432"/>